<sequence length="573" mass="64826">MPYSLISHRWGQEEVSFRDINKRSAAKFKGYRKIEQGCAQAFQDGHRYLWVDTCCIDKSSSAELSEAINSMYRWYEDAQVCYAYLEDVNSDEDPAAASSTFRRSIWFKRGWTLQELIAPTVVIFFGKDWVEIGSKRSLVSVLVEITGVDKEVLLKDNRHTVMHVSAAKKMAWAAQRETTRVEDRAYSLMGLFGVHMPLIYGEEENAFVRLQSEIIRMSTDQSIFAWKLSSLESALFKPSFDSSFENPGRLPLLAPSPNGFRHSTNIRNISSAQLMRTLGLTFTETSPQPHFTIINSGIQISLPIKEVAGFYLAALTCCASGVLLGILLQRDEDGSFRRVLLHILEEIRLPQDGFSVRDILVRPSGIHPIQHARMLMADLNAPRSVKVRVGHVVEQGFVQVECWPRSINIGRLGFTWSQDFADYGDPEKDGVADLIRQIRCYGVLYRNPTTREEFLVIVGHPRSPRRLSIHIHTCPRLGAEGGMREPQTLVKDFTSFAETQYSFEEYLGDCPDWVSMPLGEGKRVTASGRGGNDSTLVLTISVRDVSRKRADEGTQIGRKFIATRIRRVLTRTK</sequence>
<gene>
    <name evidence="1" type="ORF">BV22DRAFT_1195042</name>
</gene>
<proteinExistence type="predicted"/>
<organism evidence="1 2">
    <name type="scientific">Leucogyrophana mollusca</name>
    <dbReference type="NCBI Taxonomy" id="85980"/>
    <lineage>
        <taxon>Eukaryota</taxon>
        <taxon>Fungi</taxon>
        <taxon>Dikarya</taxon>
        <taxon>Basidiomycota</taxon>
        <taxon>Agaricomycotina</taxon>
        <taxon>Agaricomycetes</taxon>
        <taxon>Agaricomycetidae</taxon>
        <taxon>Boletales</taxon>
        <taxon>Boletales incertae sedis</taxon>
        <taxon>Leucogyrophana</taxon>
    </lineage>
</organism>
<keyword evidence="2" id="KW-1185">Reference proteome</keyword>
<dbReference type="Proteomes" id="UP000790709">
    <property type="component" value="Unassembled WGS sequence"/>
</dbReference>
<evidence type="ECO:0000313" key="2">
    <source>
        <dbReference type="Proteomes" id="UP000790709"/>
    </source>
</evidence>
<evidence type="ECO:0000313" key="1">
    <source>
        <dbReference type="EMBL" id="KAH7925557.1"/>
    </source>
</evidence>
<accession>A0ACB8BJ55</accession>
<name>A0ACB8BJ55_9AGAM</name>
<comment type="caution">
    <text evidence="1">The sequence shown here is derived from an EMBL/GenBank/DDBJ whole genome shotgun (WGS) entry which is preliminary data.</text>
</comment>
<dbReference type="EMBL" id="MU266399">
    <property type="protein sequence ID" value="KAH7925557.1"/>
    <property type="molecule type" value="Genomic_DNA"/>
</dbReference>
<reference evidence="1" key="1">
    <citation type="journal article" date="2021" name="New Phytol.">
        <title>Evolutionary innovations through gain and loss of genes in the ectomycorrhizal Boletales.</title>
        <authorList>
            <person name="Wu G."/>
            <person name="Miyauchi S."/>
            <person name="Morin E."/>
            <person name="Kuo A."/>
            <person name="Drula E."/>
            <person name="Varga T."/>
            <person name="Kohler A."/>
            <person name="Feng B."/>
            <person name="Cao Y."/>
            <person name="Lipzen A."/>
            <person name="Daum C."/>
            <person name="Hundley H."/>
            <person name="Pangilinan J."/>
            <person name="Johnson J."/>
            <person name="Barry K."/>
            <person name="LaButti K."/>
            <person name="Ng V."/>
            <person name="Ahrendt S."/>
            <person name="Min B."/>
            <person name="Choi I.G."/>
            <person name="Park H."/>
            <person name="Plett J.M."/>
            <person name="Magnuson J."/>
            <person name="Spatafora J.W."/>
            <person name="Nagy L.G."/>
            <person name="Henrissat B."/>
            <person name="Grigoriev I.V."/>
            <person name="Yang Z.L."/>
            <person name="Xu J."/>
            <person name="Martin F.M."/>
        </authorList>
    </citation>
    <scope>NUCLEOTIDE SEQUENCE</scope>
    <source>
        <strain evidence="1">KUC20120723A-06</strain>
    </source>
</reference>
<protein>
    <submittedName>
        <fullName evidence="1">HET-domain-containing protein</fullName>
    </submittedName>
</protein>